<gene>
    <name evidence="2" type="ORF">H2200_005496</name>
</gene>
<feature type="compositionally biased region" description="Low complexity" evidence="1">
    <location>
        <begin position="34"/>
        <end position="48"/>
    </location>
</feature>
<dbReference type="EMBL" id="JAPDRK010000007">
    <property type="protein sequence ID" value="KAJ9610719.1"/>
    <property type="molecule type" value="Genomic_DNA"/>
</dbReference>
<feature type="region of interest" description="Disordered" evidence="1">
    <location>
        <begin position="33"/>
        <end position="68"/>
    </location>
</feature>
<evidence type="ECO:0000256" key="1">
    <source>
        <dbReference type="SAM" id="MobiDB-lite"/>
    </source>
</evidence>
<dbReference type="Proteomes" id="UP001172673">
    <property type="component" value="Unassembled WGS sequence"/>
</dbReference>
<sequence length="543" mass="62927">MPTITFKNSVSEFNFSDANSSYSFFKTTSVTIQSLPSPSPTADSSDALFDPLPRRPPPPSVEAGGEAHLSPAQSIHDFVHDKLRTQNLPPILYRAYTDRSRGINSKEESAGFQSEYMKENRDRVILEDMTLEDFRDSVVHHIENVTYFEFPAQESFDWQKKKGKQKKPKKPKRVSMQSIWLSTSGSLLSTLQRAQWMSQRGFTNVTIAAIDTGSFRKPEFVDKMEFICSVPELCQYLGHTEKRQYIKFNCNEEYLVLNQLRCKTSHIPFNDLYNGGIRFILPDLEKIEVHKYIGEGLVELRKRAFSQVFPLSPEEIECCRKLTRFFFTGQRCNLVFYALLALKRRPKDDPAIDGIVKHMMRGWRNSAAFHSNGQVRIDNLLRFRFEFDFTRPRGSTHEEIVQFAEIGQRLTRHNQAYEKEIGRKIMEKIWGNFNAGFSRAMLITFPAGEYGDGITRLDARLHNDRSAKGLLELLMRRRREVGLWTFENICANEDIRRKVVNDIEMLRKWTQDVNRNKPTSVGAMKARIDRADRKAAPLSAYEW</sequence>
<protein>
    <submittedName>
        <fullName evidence="2">Uncharacterized protein</fullName>
    </submittedName>
</protein>
<dbReference type="AlphaFoldDB" id="A0AA38XC66"/>
<evidence type="ECO:0000313" key="2">
    <source>
        <dbReference type="EMBL" id="KAJ9610719.1"/>
    </source>
</evidence>
<organism evidence="2 3">
    <name type="scientific">Cladophialophora chaetospira</name>
    <dbReference type="NCBI Taxonomy" id="386627"/>
    <lineage>
        <taxon>Eukaryota</taxon>
        <taxon>Fungi</taxon>
        <taxon>Dikarya</taxon>
        <taxon>Ascomycota</taxon>
        <taxon>Pezizomycotina</taxon>
        <taxon>Eurotiomycetes</taxon>
        <taxon>Chaetothyriomycetidae</taxon>
        <taxon>Chaetothyriales</taxon>
        <taxon>Herpotrichiellaceae</taxon>
        <taxon>Cladophialophora</taxon>
    </lineage>
</organism>
<evidence type="ECO:0000313" key="3">
    <source>
        <dbReference type="Proteomes" id="UP001172673"/>
    </source>
</evidence>
<name>A0AA38XC66_9EURO</name>
<accession>A0AA38XC66</accession>
<reference evidence="2" key="1">
    <citation type="submission" date="2022-10" db="EMBL/GenBank/DDBJ databases">
        <title>Culturing micro-colonial fungi from biological soil crusts in the Mojave desert and describing Neophaeococcomyces mojavensis, and introducing the new genera and species Taxawa tesnikishii.</title>
        <authorList>
            <person name="Kurbessoian T."/>
            <person name="Stajich J.E."/>
        </authorList>
    </citation>
    <scope>NUCLEOTIDE SEQUENCE</scope>
    <source>
        <strain evidence="2">TK_41</strain>
    </source>
</reference>
<keyword evidence="3" id="KW-1185">Reference proteome</keyword>
<proteinExistence type="predicted"/>
<comment type="caution">
    <text evidence="2">The sequence shown here is derived from an EMBL/GenBank/DDBJ whole genome shotgun (WGS) entry which is preliminary data.</text>
</comment>